<evidence type="ECO:0000256" key="1">
    <source>
        <dbReference type="SAM" id="Phobius"/>
    </source>
</evidence>
<dbReference type="Proteomes" id="UP001234178">
    <property type="component" value="Unassembled WGS sequence"/>
</dbReference>
<keyword evidence="1" id="KW-0472">Membrane</keyword>
<proteinExistence type="predicted"/>
<organism evidence="2 3">
    <name type="scientific">Daphnia magna</name>
    <dbReference type="NCBI Taxonomy" id="35525"/>
    <lineage>
        <taxon>Eukaryota</taxon>
        <taxon>Metazoa</taxon>
        <taxon>Ecdysozoa</taxon>
        <taxon>Arthropoda</taxon>
        <taxon>Crustacea</taxon>
        <taxon>Branchiopoda</taxon>
        <taxon>Diplostraca</taxon>
        <taxon>Cladocera</taxon>
        <taxon>Anomopoda</taxon>
        <taxon>Daphniidae</taxon>
        <taxon>Daphnia</taxon>
    </lineage>
</organism>
<accession>A0ABR0A5G7</accession>
<feature type="transmembrane region" description="Helical" evidence="1">
    <location>
        <begin position="187"/>
        <end position="214"/>
    </location>
</feature>
<keyword evidence="1" id="KW-0812">Transmembrane</keyword>
<keyword evidence="3" id="KW-1185">Reference proteome</keyword>
<feature type="transmembrane region" description="Helical" evidence="1">
    <location>
        <begin position="79"/>
        <end position="99"/>
    </location>
</feature>
<dbReference type="EMBL" id="JAOYFB010000036">
    <property type="protein sequence ID" value="KAK4020385.1"/>
    <property type="molecule type" value="Genomic_DNA"/>
</dbReference>
<protein>
    <submittedName>
        <fullName evidence="2">Uncharacterized protein</fullName>
    </submittedName>
</protein>
<reference evidence="2 3" key="1">
    <citation type="journal article" date="2023" name="Nucleic Acids Res.">
        <title>The hologenome of Daphnia magna reveals possible DNA methylation and microbiome-mediated evolution of the host genome.</title>
        <authorList>
            <person name="Chaturvedi A."/>
            <person name="Li X."/>
            <person name="Dhandapani V."/>
            <person name="Marshall H."/>
            <person name="Kissane S."/>
            <person name="Cuenca-Cambronero M."/>
            <person name="Asole G."/>
            <person name="Calvet F."/>
            <person name="Ruiz-Romero M."/>
            <person name="Marangio P."/>
            <person name="Guigo R."/>
            <person name="Rago D."/>
            <person name="Mirbahai L."/>
            <person name="Eastwood N."/>
            <person name="Colbourne J.K."/>
            <person name="Zhou J."/>
            <person name="Mallon E."/>
            <person name="Orsini L."/>
        </authorList>
    </citation>
    <scope>NUCLEOTIDE SEQUENCE [LARGE SCALE GENOMIC DNA]</scope>
    <source>
        <strain evidence="2">LRV0_1</strain>
    </source>
</reference>
<sequence>MCDKLNGCLLRYSVLCFKGFFIKKFQIYFCMWWCFTLPAEPAAYIPVINVPQGILTLSEGQYSLHKDHRSSNDAKNHPYTSALHFGFSVSLLSLLNANMNKVHLCCHTMKIALTPSPFFGLQMIIFLRYNTAVSTISIVSPPVDHTQLHFLRLPVVVYAFISSLSSLTSSPSSPSRRRLGRLCLRHYLVAGFAFTLHVGSSAWIVALVLFYFALDRPQWPSPQGALGNAPLGTSLCRCGGGFPRVCIPCNGFRRRVSPDLSSDKSHLVRDPFDVMRSYRSLSNLRVAWPGSQRVNLVKYKLDYLFSQPVSLEVQPSQEYLFQ</sequence>
<name>A0ABR0A5G7_9CRUS</name>
<evidence type="ECO:0000313" key="3">
    <source>
        <dbReference type="Proteomes" id="UP001234178"/>
    </source>
</evidence>
<gene>
    <name evidence="2" type="ORF">OUZ56_002369</name>
</gene>
<comment type="caution">
    <text evidence="2">The sequence shown here is derived from an EMBL/GenBank/DDBJ whole genome shotgun (WGS) entry which is preliminary data.</text>
</comment>
<evidence type="ECO:0000313" key="2">
    <source>
        <dbReference type="EMBL" id="KAK4020385.1"/>
    </source>
</evidence>
<feature type="transmembrane region" description="Helical" evidence="1">
    <location>
        <begin position="111"/>
        <end position="129"/>
    </location>
</feature>
<keyword evidence="1" id="KW-1133">Transmembrane helix</keyword>
<feature type="transmembrane region" description="Helical" evidence="1">
    <location>
        <begin position="149"/>
        <end position="167"/>
    </location>
</feature>